<dbReference type="Proteomes" id="UP001295684">
    <property type="component" value="Unassembled WGS sequence"/>
</dbReference>
<sequence>MGSCCSHEKEDEELADLVAIVSSNKNLSKEVKNDFIAGLKKEHREDMERREKVSKILREQLKNEDKEVQELFGFGVEGKEDKTKEIEEQKKVKEMMRGKFLEEFGAIAEAFAKLAK</sequence>
<dbReference type="EMBL" id="CAMPGE010024606">
    <property type="protein sequence ID" value="CAI2382430.1"/>
    <property type="molecule type" value="Genomic_DNA"/>
</dbReference>
<evidence type="ECO:0000313" key="1">
    <source>
        <dbReference type="EMBL" id="CAI2382430.1"/>
    </source>
</evidence>
<evidence type="ECO:0000313" key="2">
    <source>
        <dbReference type="Proteomes" id="UP001295684"/>
    </source>
</evidence>
<name>A0AAD2D7B4_EUPCR</name>
<gene>
    <name evidence="1" type="ORF">ECRASSUSDP1_LOCUS23903</name>
</gene>
<protein>
    <submittedName>
        <fullName evidence="1">Uncharacterized protein</fullName>
    </submittedName>
</protein>
<accession>A0AAD2D7B4</accession>
<reference evidence="1" key="1">
    <citation type="submission" date="2023-07" db="EMBL/GenBank/DDBJ databases">
        <authorList>
            <consortium name="AG Swart"/>
            <person name="Singh M."/>
            <person name="Singh A."/>
            <person name="Seah K."/>
            <person name="Emmerich C."/>
        </authorList>
    </citation>
    <scope>NUCLEOTIDE SEQUENCE</scope>
    <source>
        <strain evidence="1">DP1</strain>
    </source>
</reference>
<proteinExistence type="predicted"/>
<organism evidence="1 2">
    <name type="scientific">Euplotes crassus</name>
    <dbReference type="NCBI Taxonomy" id="5936"/>
    <lineage>
        <taxon>Eukaryota</taxon>
        <taxon>Sar</taxon>
        <taxon>Alveolata</taxon>
        <taxon>Ciliophora</taxon>
        <taxon>Intramacronucleata</taxon>
        <taxon>Spirotrichea</taxon>
        <taxon>Hypotrichia</taxon>
        <taxon>Euplotida</taxon>
        <taxon>Euplotidae</taxon>
        <taxon>Moneuplotes</taxon>
    </lineage>
</organism>
<comment type="caution">
    <text evidence="1">The sequence shown here is derived from an EMBL/GenBank/DDBJ whole genome shotgun (WGS) entry which is preliminary data.</text>
</comment>
<keyword evidence="2" id="KW-1185">Reference proteome</keyword>
<dbReference type="AlphaFoldDB" id="A0AAD2D7B4"/>